<evidence type="ECO:0000313" key="2">
    <source>
        <dbReference type="Proteomes" id="UP000789405"/>
    </source>
</evidence>
<accession>A0A9N9B5A7</accession>
<dbReference type="AlphaFoldDB" id="A0A9N9B5A7"/>
<name>A0A9N9B5A7_9GLOM</name>
<dbReference type="EMBL" id="CAJVPY010002248">
    <property type="protein sequence ID" value="CAG8553697.1"/>
    <property type="molecule type" value="Genomic_DNA"/>
</dbReference>
<comment type="caution">
    <text evidence="1">The sequence shown here is derived from an EMBL/GenBank/DDBJ whole genome shotgun (WGS) entry which is preliminary data.</text>
</comment>
<sequence>MCTGSHPFPSVTIEPNGQIDVSILFQIKFQHPIEYILAIIATKPISIENNIDLIINKRQVSITESAPILFNTQSELDATVYAAEGHTSQVESIDEEALATNFEDEGYDLFADKISTNTPWCFDSEYVETSNATEKRTQRLDLRWCAFHCGECDCVEC</sequence>
<reference evidence="1" key="1">
    <citation type="submission" date="2021-06" db="EMBL/GenBank/DDBJ databases">
        <authorList>
            <person name="Kallberg Y."/>
            <person name="Tangrot J."/>
            <person name="Rosling A."/>
        </authorList>
    </citation>
    <scope>NUCLEOTIDE SEQUENCE</scope>
    <source>
        <strain evidence="1">MA453B</strain>
    </source>
</reference>
<proteinExistence type="predicted"/>
<gene>
    <name evidence="1" type="ORF">DERYTH_LOCUS5393</name>
</gene>
<dbReference type="Proteomes" id="UP000789405">
    <property type="component" value="Unassembled WGS sequence"/>
</dbReference>
<organism evidence="1 2">
    <name type="scientific">Dentiscutata erythropus</name>
    <dbReference type="NCBI Taxonomy" id="1348616"/>
    <lineage>
        <taxon>Eukaryota</taxon>
        <taxon>Fungi</taxon>
        <taxon>Fungi incertae sedis</taxon>
        <taxon>Mucoromycota</taxon>
        <taxon>Glomeromycotina</taxon>
        <taxon>Glomeromycetes</taxon>
        <taxon>Diversisporales</taxon>
        <taxon>Gigasporaceae</taxon>
        <taxon>Dentiscutata</taxon>
    </lineage>
</organism>
<protein>
    <submittedName>
        <fullName evidence="1">28493_t:CDS:1</fullName>
    </submittedName>
</protein>
<evidence type="ECO:0000313" key="1">
    <source>
        <dbReference type="EMBL" id="CAG8553697.1"/>
    </source>
</evidence>
<keyword evidence="2" id="KW-1185">Reference proteome</keyword>
<dbReference type="OrthoDB" id="10369829at2759"/>